<evidence type="ECO:0000313" key="1">
    <source>
        <dbReference type="EMBL" id="MDS0258696.1"/>
    </source>
</evidence>
<comment type="caution">
    <text evidence="1">The sequence shown here is derived from an EMBL/GenBank/DDBJ whole genome shotgun (WGS) entry which is preliminary data.</text>
</comment>
<name>A0ABU2FAF4_9EURY</name>
<accession>A0ABU2FAF4</accession>
<protein>
    <submittedName>
        <fullName evidence="1">Uncharacterized protein</fullName>
    </submittedName>
</protein>
<sequence length="102" mass="11938">MGENGQTNLTDLTKNQKAVLKVLADADGEALRGVEVRRRLREDYNIELTKNGMNSVISRRSRYPRHMTDIGWVEQSEIEDNTRHAYHRLKPEYINTVREQLQ</sequence>
<proteinExistence type="predicted"/>
<dbReference type="EMBL" id="JAMQON010000001">
    <property type="protein sequence ID" value="MDS0258696.1"/>
    <property type="molecule type" value="Genomic_DNA"/>
</dbReference>
<reference evidence="1 2" key="1">
    <citation type="submission" date="2022-06" db="EMBL/GenBank/DDBJ databases">
        <title>Haloarcula sp. a new haloarchaeum isolate from saline soil.</title>
        <authorList>
            <person name="Strakova D."/>
            <person name="Galisteo C."/>
            <person name="Sanchez-Porro C."/>
            <person name="Ventosa A."/>
        </authorList>
    </citation>
    <scope>NUCLEOTIDE SEQUENCE [LARGE SCALE GENOMIC DNA]</scope>
    <source>
        <strain evidence="1 2">S1CR25-12</strain>
    </source>
</reference>
<keyword evidence="2" id="KW-1185">Reference proteome</keyword>
<evidence type="ECO:0000313" key="2">
    <source>
        <dbReference type="Proteomes" id="UP001259659"/>
    </source>
</evidence>
<dbReference type="RefSeq" id="WP_310918258.1">
    <property type="nucleotide sequence ID" value="NZ_JAMQON010000001.1"/>
</dbReference>
<organism evidence="1 2">
    <name type="scientific">Haloarcula saliterrae</name>
    <dbReference type="NCBI Taxonomy" id="2950534"/>
    <lineage>
        <taxon>Archaea</taxon>
        <taxon>Methanobacteriati</taxon>
        <taxon>Methanobacteriota</taxon>
        <taxon>Stenosarchaea group</taxon>
        <taxon>Halobacteria</taxon>
        <taxon>Halobacteriales</taxon>
        <taxon>Haloarculaceae</taxon>
        <taxon>Haloarcula</taxon>
    </lineage>
</organism>
<dbReference type="Proteomes" id="UP001259659">
    <property type="component" value="Unassembled WGS sequence"/>
</dbReference>
<gene>
    <name evidence="1" type="ORF">NDI56_04635</name>
</gene>